<proteinExistence type="inferred from homology"/>
<dbReference type="AlphaFoldDB" id="A0A5K7Z358"/>
<dbReference type="Gene3D" id="3.40.50.620">
    <property type="entry name" value="HUPs"/>
    <property type="match status" value="1"/>
</dbReference>
<protein>
    <submittedName>
        <fullName evidence="3">Universal stress protein UspA</fullName>
    </submittedName>
</protein>
<evidence type="ECO:0000256" key="1">
    <source>
        <dbReference type="ARBA" id="ARBA00008791"/>
    </source>
</evidence>
<keyword evidence="4" id="KW-1185">Reference proteome</keyword>
<sequence>MFHNILVPLDGSENAYRTLPYAANLAKQFDSQINVLSVFRHHSYIEASISMVRPKEPENLDDVLSAYAREVVDRGKTILREQGVTKIKGFVKMGTASKKILEFAKKNEIDLIIISSKGNGDLTGYLLGGVSHKVAGLAKCPVMVI</sequence>
<dbReference type="Pfam" id="PF00582">
    <property type="entry name" value="Usp"/>
    <property type="match status" value="1"/>
</dbReference>
<reference evidence="3 4" key="1">
    <citation type="submission" date="2019-11" db="EMBL/GenBank/DDBJ databases">
        <title>Comparative genomics of hydrocarbon-degrading Desulfosarcina strains.</title>
        <authorList>
            <person name="Watanabe M."/>
            <person name="Kojima H."/>
            <person name="Fukui M."/>
        </authorList>
    </citation>
    <scope>NUCLEOTIDE SEQUENCE [LARGE SCALE GENOMIC DNA]</scope>
    <source>
        <strain evidence="3 4">PP31</strain>
    </source>
</reference>
<feature type="domain" description="UspA" evidence="2">
    <location>
        <begin position="1"/>
        <end position="145"/>
    </location>
</feature>
<dbReference type="OrthoDB" id="9788959at2"/>
<accession>A0A5K7Z358</accession>
<dbReference type="InterPro" id="IPR006015">
    <property type="entry name" value="Universal_stress_UspA"/>
</dbReference>
<dbReference type="InterPro" id="IPR014729">
    <property type="entry name" value="Rossmann-like_a/b/a_fold"/>
</dbReference>
<dbReference type="PRINTS" id="PR01438">
    <property type="entry name" value="UNVRSLSTRESS"/>
</dbReference>
<dbReference type="CDD" id="cd00293">
    <property type="entry name" value="USP-like"/>
    <property type="match status" value="1"/>
</dbReference>
<dbReference type="InterPro" id="IPR006016">
    <property type="entry name" value="UspA"/>
</dbReference>
<dbReference type="PANTHER" id="PTHR46268:SF6">
    <property type="entry name" value="UNIVERSAL STRESS PROTEIN UP12"/>
    <property type="match status" value="1"/>
</dbReference>
<dbReference type="EMBL" id="AP021875">
    <property type="protein sequence ID" value="BBO73971.1"/>
    <property type="molecule type" value="Genomic_DNA"/>
</dbReference>
<gene>
    <name evidence="3" type="ORF">DSCW_13880</name>
</gene>
<evidence type="ECO:0000313" key="3">
    <source>
        <dbReference type="EMBL" id="BBO73971.1"/>
    </source>
</evidence>
<dbReference type="RefSeq" id="WP_155303035.1">
    <property type="nucleotide sequence ID" value="NZ_AP021875.1"/>
</dbReference>
<evidence type="ECO:0000259" key="2">
    <source>
        <dbReference type="Pfam" id="PF00582"/>
    </source>
</evidence>
<evidence type="ECO:0000313" key="4">
    <source>
        <dbReference type="Proteomes" id="UP000427769"/>
    </source>
</evidence>
<name>A0A5K7Z358_9BACT</name>
<comment type="similarity">
    <text evidence="1">Belongs to the universal stress protein A family.</text>
</comment>
<dbReference type="PANTHER" id="PTHR46268">
    <property type="entry name" value="STRESS RESPONSE PROTEIN NHAX"/>
    <property type="match status" value="1"/>
</dbReference>
<dbReference type="Proteomes" id="UP000427769">
    <property type="component" value="Chromosome"/>
</dbReference>
<organism evidence="3 4">
    <name type="scientific">Desulfosarcina widdelii</name>
    <dbReference type="NCBI Taxonomy" id="947919"/>
    <lineage>
        <taxon>Bacteria</taxon>
        <taxon>Pseudomonadati</taxon>
        <taxon>Thermodesulfobacteriota</taxon>
        <taxon>Desulfobacteria</taxon>
        <taxon>Desulfobacterales</taxon>
        <taxon>Desulfosarcinaceae</taxon>
        <taxon>Desulfosarcina</taxon>
    </lineage>
</organism>
<dbReference type="SUPFAM" id="SSF52402">
    <property type="entry name" value="Adenine nucleotide alpha hydrolases-like"/>
    <property type="match status" value="1"/>
</dbReference>
<dbReference type="KEGG" id="dwd:DSCW_13880"/>